<proteinExistence type="predicted"/>
<dbReference type="eggNOG" id="ENOG502R4S9">
    <property type="taxonomic scope" value="Eukaryota"/>
</dbReference>
<keyword evidence="1" id="KW-0472">Membrane</keyword>
<keyword evidence="3" id="KW-1185">Reference proteome</keyword>
<dbReference type="Proteomes" id="UP000006591">
    <property type="component" value="Chromosome 2"/>
</dbReference>
<feature type="transmembrane region" description="Helical" evidence="1">
    <location>
        <begin position="39"/>
        <end position="63"/>
    </location>
</feature>
<feature type="transmembrane region" description="Helical" evidence="1">
    <location>
        <begin position="83"/>
        <end position="107"/>
    </location>
</feature>
<dbReference type="Gramene" id="ONIVA02G23390.1">
    <property type="protein sequence ID" value="ONIVA02G23390.1"/>
    <property type="gene ID" value="ONIVA02G23390"/>
</dbReference>
<organism evidence="2">
    <name type="scientific">Oryza nivara</name>
    <name type="common">Indian wild rice</name>
    <name type="synonym">Oryza sativa f. spontanea</name>
    <dbReference type="NCBI Taxonomy" id="4536"/>
    <lineage>
        <taxon>Eukaryota</taxon>
        <taxon>Viridiplantae</taxon>
        <taxon>Streptophyta</taxon>
        <taxon>Embryophyta</taxon>
        <taxon>Tracheophyta</taxon>
        <taxon>Spermatophyta</taxon>
        <taxon>Magnoliopsida</taxon>
        <taxon>Liliopsida</taxon>
        <taxon>Poales</taxon>
        <taxon>Poaceae</taxon>
        <taxon>BOP clade</taxon>
        <taxon>Oryzoideae</taxon>
        <taxon>Oryzeae</taxon>
        <taxon>Oryzinae</taxon>
        <taxon>Oryza</taxon>
    </lineage>
</organism>
<reference evidence="2" key="1">
    <citation type="submission" date="2015-04" db="UniProtKB">
        <authorList>
            <consortium name="EnsemblPlants"/>
        </authorList>
    </citation>
    <scope>IDENTIFICATION</scope>
    <source>
        <strain evidence="2">SL10</strain>
    </source>
</reference>
<evidence type="ECO:0000313" key="2">
    <source>
        <dbReference type="EnsemblPlants" id="ONIVA02G23390.1"/>
    </source>
</evidence>
<evidence type="ECO:0000256" key="1">
    <source>
        <dbReference type="SAM" id="Phobius"/>
    </source>
</evidence>
<dbReference type="HOGENOM" id="CLU_167304_0_0_1"/>
<dbReference type="OMA" id="MDADHIP"/>
<evidence type="ECO:0000313" key="3">
    <source>
        <dbReference type="Proteomes" id="UP000006591"/>
    </source>
</evidence>
<feature type="transmembrane region" description="Helical" evidence="1">
    <location>
        <begin position="6"/>
        <end position="27"/>
    </location>
</feature>
<keyword evidence="1" id="KW-0812">Transmembrane</keyword>
<protein>
    <submittedName>
        <fullName evidence="2">Uncharacterized protein</fullName>
    </submittedName>
</protein>
<name>A0A0E0G8J5_ORYNI</name>
<dbReference type="EnsemblPlants" id="ONIVA02G23390.1">
    <property type="protein sequence ID" value="ONIVA02G23390.1"/>
    <property type="gene ID" value="ONIVA02G23390"/>
</dbReference>
<keyword evidence="1" id="KW-1133">Transmembrane helix</keyword>
<accession>A0A0E0G8J5</accession>
<sequence length="123" mass="11991">MASDVAMAIVLSLGCAVVGGPEVLRVLLGLSGRSPVDDVAICVFVLGAVTAPVLGNMLLARYVRVVRGAAAAAAAPHAPAVDPFARVTVAVALAVALVVAACLILVVPSSAHSASRDPGSGAA</sequence>
<reference evidence="2" key="2">
    <citation type="submission" date="2018-04" db="EMBL/GenBank/DDBJ databases">
        <title>OnivRS2 (Oryza nivara Reference Sequence Version 2).</title>
        <authorList>
            <person name="Zhang J."/>
            <person name="Kudrna D."/>
            <person name="Lee S."/>
            <person name="Talag J."/>
            <person name="Rajasekar S."/>
            <person name="Welchert J."/>
            <person name="Hsing Y.-I."/>
            <person name="Wing R.A."/>
        </authorList>
    </citation>
    <scope>NUCLEOTIDE SEQUENCE [LARGE SCALE GENOMIC DNA]</scope>
    <source>
        <strain evidence="2">SL10</strain>
    </source>
</reference>
<dbReference type="AlphaFoldDB" id="A0A0E0G8J5"/>